<name>A0A0R3TI62_RODNA</name>
<keyword evidence="1" id="KW-0812">Transmembrane</keyword>
<proteinExistence type="predicted"/>
<keyword evidence="1" id="KW-0472">Membrane</keyword>
<sequence length="170" mass="19997">LLQGKHNTSLSEIDQIATMEIARYDCSYQDPAEPKIIIVVPYRHRELDLLSFILHMVPYFRHLVRQMEILVAEQNGTGVIRLEERKTFKPGDGNDLVLWYFAYFMQMIWYYGIPGLLYADDLVLWYSAYFTQMIWYYGIPPPRKKAKERTESVLNCALTGVDGKCPKWFT</sequence>
<dbReference type="AlphaFoldDB" id="A0A0R3TI62"/>
<protein>
    <submittedName>
        <fullName evidence="2">Glyco_transf_7N domain-containing protein</fullName>
    </submittedName>
</protein>
<evidence type="ECO:0000313" key="2">
    <source>
        <dbReference type="WBParaSite" id="HNAJ_0000675301-mRNA-1"/>
    </source>
</evidence>
<dbReference type="Gene3D" id="3.90.550.10">
    <property type="entry name" value="Spore Coat Polysaccharide Biosynthesis Protein SpsA, Chain A"/>
    <property type="match status" value="1"/>
</dbReference>
<accession>A0A0R3TI62</accession>
<organism evidence="2">
    <name type="scientific">Rodentolepis nana</name>
    <name type="common">Dwarf tapeworm</name>
    <name type="synonym">Hymenolepis nana</name>
    <dbReference type="NCBI Taxonomy" id="102285"/>
    <lineage>
        <taxon>Eukaryota</taxon>
        <taxon>Metazoa</taxon>
        <taxon>Spiralia</taxon>
        <taxon>Lophotrochozoa</taxon>
        <taxon>Platyhelminthes</taxon>
        <taxon>Cestoda</taxon>
        <taxon>Eucestoda</taxon>
        <taxon>Cyclophyllidea</taxon>
        <taxon>Hymenolepididae</taxon>
        <taxon>Rodentolepis</taxon>
    </lineage>
</organism>
<reference evidence="2" key="1">
    <citation type="submission" date="2017-02" db="UniProtKB">
        <authorList>
            <consortium name="WormBaseParasite"/>
        </authorList>
    </citation>
    <scope>IDENTIFICATION</scope>
</reference>
<evidence type="ECO:0000256" key="1">
    <source>
        <dbReference type="SAM" id="Phobius"/>
    </source>
</evidence>
<feature type="transmembrane region" description="Helical" evidence="1">
    <location>
        <begin position="123"/>
        <end position="139"/>
    </location>
</feature>
<dbReference type="WBParaSite" id="HNAJ_0000675301-mRNA-1">
    <property type="protein sequence ID" value="HNAJ_0000675301-mRNA-1"/>
    <property type="gene ID" value="HNAJ_0000675301"/>
</dbReference>
<feature type="transmembrane region" description="Helical" evidence="1">
    <location>
        <begin position="96"/>
        <end position="117"/>
    </location>
</feature>
<dbReference type="InterPro" id="IPR029044">
    <property type="entry name" value="Nucleotide-diphossugar_trans"/>
</dbReference>
<keyword evidence="1" id="KW-1133">Transmembrane helix</keyword>